<evidence type="ECO:0000256" key="1">
    <source>
        <dbReference type="SAM" id="MobiDB-lite"/>
    </source>
</evidence>
<evidence type="ECO:0000313" key="4">
    <source>
        <dbReference type="Proteomes" id="UP000694240"/>
    </source>
</evidence>
<dbReference type="EMBL" id="JAEFBK010000004">
    <property type="protein sequence ID" value="KAG7618679.1"/>
    <property type="molecule type" value="Genomic_DNA"/>
</dbReference>
<keyword evidence="4" id="KW-1185">Reference proteome</keyword>
<dbReference type="InterPro" id="IPR057499">
    <property type="entry name" value="Kelch_FKB95"/>
</dbReference>
<organism evidence="3 4">
    <name type="scientific">Arabidopsis thaliana x Arabidopsis arenosa</name>
    <dbReference type="NCBI Taxonomy" id="1240361"/>
    <lineage>
        <taxon>Eukaryota</taxon>
        <taxon>Viridiplantae</taxon>
        <taxon>Streptophyta</taxon>
        <taxon>Embryophyta</taxon>
        <taxon>Tracheophyta</taxon>
        <taxon>Spermatophyta</taxon>
        <taxon>Magnoliopsida</taxon>
        <taxon>eudicotyledons</taxon>
        <taxon>Gunneridae</taxon>
        <taxon>Pentapetalae</taxon>
        <taxon>rosids</taxon>
        <taxon>malvids</taxon>
        <taxon>Brassicales</taxon>
        <taxon>Brassicaceae</taxon>
        <taxon>Camelineae</taxon>
        <taxon>Arabidopsis</taxon>
    </lineage>
</organism>
<evidence type="ECO:0000313" key="3">
    <source>
        <dbReference type="EMBL" id="KAG7618679.1"/>
    </source>
</evidence>
<dbReference type="Proteomes" id="UP000694240">
    <property type="component" value="Chromosome 4"/>
</dbReference>
<dbReference type="PANTHER" id="PTHR24414:SF172">
    <property type="entry name" value="F-BOX DOMAIN-CONTAINING PROTEIN"/>
    <property type="match status" value="1"/>
</dbReference>
<comment type="caution">
    <text evidence="3">The sequence shown here is derived from an EMBL/GenBank/DDBJ whole genome shotgun (WGS) entry which is preliminary data.</text>
</comment>
<proteinExistence type="predicted"/>
<sequence>MREHSTMYNYAPEVPPQSKRKKTMNEASPSWSGLPDSVAVSCMARVSRLDQTALSLAPRNTALSRRLRPVPSHPYQAPESSSFVTWHRVPSMKMARASASASLIDGKIYVFGGCLEDADSSNWAEVFDPVYQTWGIFNTPKMAHSINQSVVIEEKKVYAVDEEDQSFSFLPSEGRIWKSGKKDSKVGSRHDWCVIGKLLYCRATRGRILWCQPDELDWKEVKGLEQLQLYLSGTRYIFRRTSDKRPSKTNVKYDIRKISSNSAGNIVIFGNAHIGDPECVELWSAEISMERREGGEIWGKIEWSNVVFKLDPLSNSYSVDVLFSASVHL</sequence>
<name>A0A8T2E5C5_9BRAS</name>
<dbReference type="Pfam" id="PF25210">
    <property type="entry name" value="Kelch_FKB95"/>
    <property type="match status" value="1"/>
</dbReference>
<accession>A0A8T2E5C5</accession>
<feature type="region of interest" description="Disordered" evidence="1">
    <location>
        <begin position="1"/>
        <end position="35"/>
    </location>
</feature>
<evidence type="ECO:0000259" key="2">
    <source>
        <dbReference type="Pfam" id="PF25210"/>
    </source>
</evidence>
<dbReference type="PANTHER" id="PTHR24414">
    <property type="entry name" value="F-BOX/KELCH-REPEAT PROTEIN SKIP4"/>
    <property type="match status" value="1"/>
</dbReference>
<dbReference type="InterPro" id="IPR050354">
    <property type="entry name" value="F-box/kelch-repeat_ARATH"/>
</dbReference>
<dbReference type="AlphaFoldDB" id="A0A8T2E5C5"/>
<feature type="domain" description="FKB95-like N-terminal Kelch" evidence="2">
    <location>
        <begin position="83"/>
        <end position="308"/>
    </location>
</feature>
<reference evidence="3 4" key="1">
    <citation type="submission" date="2020-12" db="EMBL/GenBank/DDBJ databases">
        <title>Concerted genomic and epigenomic changes stabilize Arabidopsis allopolyploids.</title>
        <authorList>
            <person name="Chen Z."/>
        </authorList>
    </citation>
    <scope>NUCLEOTIDE SEQUENCE [LARGE SCALE GENOMIC DNA]</scope>
    <source>
        <strain evidence="3">Allo738</strain>
        <tissue evidence="3">Leaf</tissue>
    </source>
</reference>
<protein>
    <submittedName>
        <fullName evidence="3">Kelch-type beta propeller</fullName>
    </submittedName>
</protein>
<gene>
    <name evidence="3" type="ORF">ISN45_At04g039100</name>
</gene>